<comment type="caution">
    <text evidence="1">The sequence shown here is derived from an EMBL/GenBank/DDBJ whole genome shotgun (WGS) entry which is preliminary data.</text>
</comment>
<dbReference type="Proteomes" id="UP000541610">
    <property type="component" value="Unassembled WGS sequence"/>
</dbReference>
<evidence type="ECO:0000313" key="2">
    <source>
        <dbReference type="Proteomes" id="UP000541610"/>
    </source>
</evidence>
<gene>
    <name evidence="1" type="ORF">FOZ60_011220</name>
</gene>
<proteinExistence type="predicted"/>
<organism evidence="1 2">
    <name type="scientific">Perkinsus olseni</name>
    <name type="common">Perkinsus atlanticus</name>
    <dbReference type="NCBI Taxonomy" id="32597"/>
    <lineage>
        <taxon>Eukaryota</taxon>
        <taxon>Sar</taxon>
        <taxon>Alveolata</taxon>
        <taxon>Perkinsozoa</taxon>
        <taxon>Perkinsea</taxon>
        <taxon>Perkinsida</taxon>
        <taxon>Perkinsidae</taxon>
        <taxon>Perkinsus</taxon>
    </lineage>
</organism>
<dbReference type="AlphaFoldDB" id="A0A7J6NEY8"/>
<name>A0A7J6NEY8_PEROL</name>
<protein>
    <submittedName>
        <fullName evidence="1">Uncharacterized protein</fullName>
    </submittedName>
</protein>
<evidence type="ECO:0000313" key="1">
    <source>
        <dbReference type="EMBL" id="KAF4682027.1"/>
    </source>
</evidence>
<sequence>MATRQITIAAAVAVVMICNPPASHALGAFRVANDFPPLKIANETKCLFSNDDLTAARKSLLVWIDPRWQNRLSTSTITCPETPKYHVFGAEIYAGILYGYYPSGHSLWHKLHGEPAEYKEYSSDRMSLSDPIGNEISFSIHVKPSNNPATTCSTVESKLKEQFGSFATICDRFHYLVKKAEEPGATEGVDYLG</sequence>
<accession>A0A7J6NEY8</accession>
<dbReference type="EMBL" id="JABANP010000464">
    <property type="protein sequence ID" value="KAF4682027.1"/>
    <property type="molecule type" value="Genomic_DNA"/>
</dbReference>
<reference evidence="1 2" key="1">
    <citation type="submission" date="2020-04" db="EMBL/GenBank/DDBJ databases">
        <title>Perkinsus olseni comparative genomics.</title>
        <authorList>
            <person name="Bogema D.R."/>
        </authorList>
    </citation>
    <scope>NUCLEOTIDE SEQUENCE [LARGE SCALE GENOMIC DNA]</scope>
    <source>
        <strain evidence="1">00978-12</strain>
    </source>
</reference>